<dbReference type="PANTHER" id="PTHR44329">
    <property type="entry name" value="SERINE/THREONINE-PROTEIN KINASE TNNI3K-RELATED"/>
    <property type="match status" value="1"/>
</dbReference>
<dbReference type="PRINTS" id="PR00109">
    <property type="entry name" value="TYRKINASE"/>
</dbReference>
<keyword evidence="7" id="KW-1133">Transmembrane helix</keyword>
<feature type="transmembrane region" description="Helical" evidence="7">
    <location>
        <begin position="336"/>
        <end position="354"/>
    </location>
</feature>
<evidence type="ECO:0000256" key="5">
    <source>
        <dbReference type="PROSITE-ProRule" id="PRU10141"/>
    </source>
</evidence>
<feature type="domain" description="Protein kinase" evidence="8">
    <location>
        <begin position="14"/>
        <end position="294"/>
    </location>
</feature>
<evidence type="ECO:0000259" key="8">
    <source>
        <dbReference type="PROSITE" id="PS50011"/>
    </source>
</evidence>
<dbReference type="InterPro" id="IPR001245">
    <property type="entry name" value="Ser-Thr/Tyr_kinase_cat_dom"/>
</dbReference>
<evidence type="ECO:0000256" key="2">
    <source>
        <dbReference type="ARBA" id="ARBA00022527"/>
    </source>
</evidence>
<evidence type="ECO:0000256" key="4">
    <source>
        <dbReference type="ARBA" id="ARBA00022840"/>
    </source>
</evidence>
<keyword evidence="6" id="KW-0175">Coiled coil</keyword>
<keyword evidence="2" id="KW-0808">Transferase</keyword>
<dbReference type="Gene3D" id="1.10.510.10">
    <property type="entry name" value="Transferase(Phosphotransferase) domain 1"/>
    <property type="match status" value="1"/>
</dbReference>
<dbReference type="Gene3D" id="1.10.287.1490">
    <property type="match status" value="1"/>
</dbReference>
<dbReference type="InterPro" id="IPR051681">
    <property type="entry name" value="Ser/Thr_Kinases-Pseudokinases"/>
</dbReference>
<proteinExistence type="inferred from homology"/>
<dbReference type="SUPFAM" id="SSF56112">
    <property type="entry name" value="Protein kinase-like (PK-like)"/>
    <property type="match status" value="1"/>
</dbReference>
<dbReference type="EMBL" id="JAPFFF010000025">
    <property type="protein sequence ID" value="KAK8849869.1"/>
    <property type="molecule type" value="Genomic_DNA"/>
</dbReference>
<dbReference type="SUPFAM" id="SSF52540">
    <property type="entry name" value="P-loop containing nucleoside triphosphate hydrolases"/>
    <property type="match status" value="1"/>
</dbReference>
<feature type="binding site" evidence="5">
    <location>
        <position position="42"/>
    </location>
    <ligand>
        <name>ATP</name>
        <dbReference type="ChEBI" id="CHEBI:30616"/>
    </ligand>
</feature>
<dbReference type="PANTHER" id="PTHR44329:SF214">
    <property type="entry name" value="PROTEIN KINASE DOMAIN-CONTAINING PROTEIN"/>
    <property type="match status" value="1"/>
</dbReference>
<dbReference type="PROSITE" id="PS50011">
    <property type="entry name" value="PROTEIN_KINASE_DOM"/>
    <property type="match status" value="1"/>
</dbReference>
<dbReference type="InterPro" id="IPR027417">
    <property type="entry name" value="P-loop_NTPase"/>
</dbReference>
<evidence type="ECO:0000313" key="10">
    <source>
        <dbReference type="Proteomes" id="UP001470230"/>
    </source>
</evidence>
<keyword evidence="4 5" id="KW-0067">ATP-binding</keyword>
<reference evidence="9 10" key="1">
    <citation type="submission" date="2024-04" db="EMBL/GenBank/DDBJ databases">
        <title>Tritrichomonas musculus Genome.</title>
        <authorList>
            <person name="Alves-Ferreira E."/>
            <person name="Grigg M."/>
            <person name="Lorenzi H."/>
            <person name="Galac M."/>
        </authorList>
    </citation>
    <scope>NUCLEOTIDE SEQUENCE [LARGE SCALE GENOMIC DNA]</scope>
    <source>
        <strain evidence="9 10">EAF2021</strain>
    </source>
</reference>
<feature type="coiled-coil region" evidence="6">
    <location>
        <begin position="373"/>
        <end position="463"/>
    </location>
</feature>
<dbReference type="CDD" id="cd13999">
    <property type="entry name" value="STKc_MAP3K-like"/>
    <property type="match status" value="1"/>
</dbReference>
<dbReference type="Pfam" id="PF00069">
    <property type="entry name" value="Pkinase"/>
    <property type="match status" value="1"/>
</dbReference>
<dbReference type="PROSITE" id="PS00107">
    <property type="entry name" value="PROTEIN_KINASE_ATP"/>
    <property type="match status" value="1"/>
</dbReference>
<keyword evidence="3 5" id="KW-0547">Nucleotide-binding</keyword>
<dbReference type="InterPro" id="IPR011009">
    <property type="entry name" value="Kinase-like_dom_sf"/>
</dbReference>
<dbReference type="SMART" id="SM00220">
    <property type="entry name" value="S_TKc"/>
    <property type="match status" value="1"/>
</dbReference>
<name>A0ABR2HMQ6_9EUKA</name>
<keyword evidence="2" id="KW-0418">Kinase</keyword>
<evidence type="ECO:0000256" key="6">
    <source>
        <dbReference type="SAM" id="Coils"/>
    </source>
</evidence>
<accession>A0ABR2HMQ6</accession>
<keyword evidence="7" id="KW-0472">Membrane</keyword>
<dbReference type="InterPro" id="IPR000719">
    <property type="entry name" value="Prot_kinase_dom"/>
</dbReference>
<keyword evidence="7" id="KW-0812">Transmembrane</keyword>
<organism evidence="9 10">
    <name type="scientific">Tritrichomonas musculus</name>
    <dbReference type="NCBI Taxonomy" id="1915356"/>
    <lineage>
        <taxon>Eukaryota</taxon>
        <taxon>Metamonada</taxon>
        <taxon>Parabasalia</taxon>
        <taxon>Tritrichomonadida</taxon>
        <taxon>Tritrichomonadidae</taxon>
        <taxon>Tritrichomonas</taxon>
    </lineage>
</organism>
<keyword evidence="2" id="KW-0723">Serine/threonine-protein kinase</keyword>
<evidence type="ECO:0000313" key="9">
    <source>
        <dbReference type="EMBL" id="KAK8849869.1"/>
    </source>
</evidence>
<comment type="caution">
    <text evidence="9">The sequence shown here is derived from an EMBL/GenBank/DDBJ whole genome shotgun (WGS) entry which is preliminary data.</text>
</comment>
<sequence length="506" mass="58144">MDLEGCFFNTNNYQLTDELLGTGTFGSVYIARDLDGETYAAKIIDIQDNFNGEQQNLLLRESSILHKLDHPAIIKFIGINFQSFTNSRIFQPTIITEYMPNGSLKENLNNERRSLSGDGWNATKKYIILLGISNAMRYLHNNGIIHRDLKPENILIDLQYFPRICDFGLARCLPDNLSRSDRLALTGQVGTPLYMAPELLYNTTDYDNAVDVYAFGILAYEIVTGNEPYADLIRRVSPFTFADMVRAGRRPEFMPGNATDKMANLLKQCWSENPNNRPSFDEIYKKLSTDFSYFDETIDENEIRDYIDYLEETDHNDHPTTAPVNRASQKSSKPNFWPFLAGFSLAIIIAALIFQFGFTYNKKGEDDESLKKIQKLTDEERINKQKINELQTQIAQLENEIESLTKENNAKKSVIDNLQKEIDSRQQRIDELESQNASKQNEINDLKTKFEEVTKNNQNHIIEMEKVAGKMEKLKVLYNKIEECGCNPTSDFVKCLFKCSVKNFKI</sequence>
<evidence type="ECO:0000256" key="3">
    <source>
        <dbReference type="ARBA" id="ARBA00022741"/>
    </source>
</evidence>
<dbReference type="PROSITE" id="PS00108">
    <property type="entry name" value="PROTEIN_KINASE_ST"/>
    <property type="match status" value="1"/>
</dbReference>
<keyword evidence="10" id="KW-1185">Reference proteome</keyword>
<gene>
    <name evidence="9" type="ORF">M9Y10_018456</name>
</gene>
<dbReference type="InterPro" id="IPR017441">
    <property type="entry name" value="Protein_kinase_ATP_BS"/>
</dbReference>
<dbReference type="Proteomes" id="UP001470230">
    <property type="component" value="Unassembled WGS sequence"/>
</dbReference>
<dbReference type="InterPro" id="IPR008271">
    <property type="entry name" value="Ser/Thr_kinase_AS"/>
</dbReference>
<evidence type="ECO:0000256" key="7">
    <source>
        <dbReference type="SAM" id="Phobius"/>
    </source>
</evidence>
<comment type="similarity">
    <text evidence="1">Belongs to the protein kinase superfamily. TKL Ser/Thr protein kinase family. ROCO subfamily.</text>
</comment>
<evidence type="ECO:0000256" key="1">
    <source>
        <dbReference type="ARBA" id="ARBA00008171"/>
    </source>
</evidence>
<protein>
    <recommendedName>
        <fullName evidence="8">Protein kinase domain-containing protein</fullName>
    </recommendedName>
</protein>